<reference evidence="1" key="1">
    <citation type="journal article" date="2021" name="PeerJ">
        <title>Extensive microbial diversity within the chicken gut microbiome revealed by metagenomics and culture.</title>
        <authorList>
            <person name="Gilroy R."/>
            <person name="Ravi A."/>
            <person name="Getino M."/>
            <person name="Pursley I."/>
            <person name="Horton D.L."/>
            <person name="Alikhan N.F."/>
            <person name="Baker D."/>
            <person name="Gharbi K."/>
            <person name="Hall N."/>
            <person name="Watson M."/>
            <person name="Adriaenssens E.M."/>
            <person name="Foster-Nyarko E."/>
            <person name="Jarju S."/>
            <person name="Secka A."/>
            <person name="Antonio M."/>
            <person name="Oren A."/>
            <person name="Chaudhuri R.R."/>
            <person name="La Ragione R."/>
            <person name="Hildebrand F."/>
            <person name="Pallen M.J."/>
        </authorList>
    </citation>
    <scope>NUCLEOTIDE SEQUENCE</scope>
    <source>
        <strain evidence="1">1719</strain>
    </source>
</reference>
<comment type="caution">
    <text evidence="1">The sequence shown here is derived from an EMBL/GenBank/DDBJ whole genome shotgun (WGS) entry which is preliminary data.</text>
</comment>
<evidence type="ECO:0000313" key="1">
    <source>
        <dbReference type="EMBL" id="HIX54181.1"/>
    </source>
</evidence>
<sequence length="445" mass="50823">MRYIIILITAILFIFTACKKNDVDQLFDGNPEARVSDTLKLVKDELVSAEYGWIGGIQTGSRGGYGFYMHFKENDEVEMLSDFSDETASELQSSTYRLSFNFFTSLVFDTYNYITLMHDPVPGVAGGAAGSGYRSDIEYSFQRISGDSIIFSGKKYKHPLILIRASKEEQESYLNGKLKDFKNQFKEFYNDNYQFAYLGEEGQSRFGVELDYDRKSIQISKINEQSGIDTVIAVPFYYTPNSIELINGPEWNNKVITGLQLGSNNALDIVYKDGDREALNTQGLPLYDITEVFNYNKNFNKVIWRTIPEVNETKHIYEEMSDLFLASGRQINEMYFELRSSTAARFYIHYTAISSGSDFIAEATYRYRLEGDRLFITHDENNGNWDTRSTQIRPADELFGKGNKNDEREFVIEWTTSSDKSVKIPIGAIRSVDTPESLIYGALGK</sequence>
<dbReference type="PROSITE" id="PS51257">
    <property type="entry name" value="PROKAR_LIPOPROTEIN"/>
    <property type="match status" value="1"/>
</dbReference>
<protein>
    <submittedName>
        <fullName evidence="1">DUF4302 domain-containing protein</fullName>
    </submittedName>
</protein>
<gene>
    <name evidence="1" type="ORF">H9853_04090</name>
</gene>
<reference evidence="1" key="2">
    <citation type="submission" date="2021-04" db="EMBL/GenBank/DDBJ databases">
        <authorList>
            <person name="Gilroy R."/>
        </authorList>
    </citation>
    <scope>NUCLEOTIDE SEQUENCE</scope>
    <source>
        <strain evidence="1">1719</strain>
    </source>
</reference>
<evidence type="ECO:0000313" key="2">
    <source>
        <dbReference type="Proteomes" id="UP000824156"/>
    </source>
</evidence>
<dbReference type="EMBL" id="DXEZ01000114">
    <property type="protein sequence ID" value="HIX54181.1"/>
    <property type="molecule type" value="Genomic_DNA"/>
</dbReference>
<dbReference type="Pfam" id="PF14135">
    <property type="entry name" value="DUF4302"/>
    <property type="match status" value="1"/>
</dbReference>
<proteinExistence type="predicted"/>
<dbReference type="Proteomes" id="UP000824156">
    <property type="component" value="Unassembled WGS sequence"/>
</dbReference>
<name>A0A9D1W813_9SPHI</name>
<dbReference type="AlphaFoldDB" id="A0A9D1W813"/>
<organism evidence="1 2">
    <name type="scientific">Candidatus Sphingobacterium stercoripullorum</name>
    <dbReference type="NCBI Taxonomy" id="2838759"/>
    <lineage>
        <taxon>Bacteria</taxon>
        <taxon>Pseudomonadati</taxon>
        <taxon>Bacteroidota</taxon>
        <taxon>Sphingobacteriia</taxon>
        <taxon>Sphingobacteriales</taxon>
        <taxon>Sphingobacteriaceae</taxon>
        <taxon>Sphingobacterium</taxon>
    </lineage>
</organism>
<dbReference type="InterPro" id="IPR025396">
    <property type="entry name" value="DUF4302"/>
</dbReference>
<accession>A0A9D1W813</accession>